<evidence type="ECO:0000313" key="1">
    <source>
        <dbReference type="EMBL" id="KAK8897339.1"/>
    </source>
</evidence>
<evidence type="ECO:0000313" key="2">
    <source>
        <dbReference type="Proteomes" id="UP001470230"/>
    </source>
</evidence>
<sequence length="826" mass="96423">MAQCLTYETRKINNSNNFEKLFNTNANLSTDWLTISSISYSAEIYDKNASVTINMQICNNSHECTEFYCLIPYLYPHKLSLLSIEYEGDKHHSLNPLKEFSRTKFDDSVAEGNFTIVLDPKQENETYITLANFQPGKSCTIQFKLVSNLKYDSNFYIFEIPLISNCNETLYPNYSIELKIMLKELTYQGIQLEYNNSDHSESIKNLTEKTIKDITLQSNFILRIPHKQTVIDQISTVNESPDIVFFINDHSILDPKLNSSILYFLKNYGERYRFNIIRIGPNGACCSEKMNEKNVESLNNAEKFLEEPKPTNKHLKINDTYSNVFGYSSNQEVETQTTDNSQSSMVKPREKLIKDVDRHNTIAIFIGSFDRDLITPQRTKTYVIDPYNLQNTEIFASNNNFFYISTTKGIDDAFDSLLKMLRTNPTKDSCETKEDIDEIKVVEEVLLENIINLKHFIKLCIQNSYDEQESRSFFEKLLEFLDLSEKDDKIKTLITKKLNSNFIDIVFGKLVKESKVKNKDTLRRKYGQHLLNNIDGFLEYVLDFKEYINQIMPEEFLDPEFLYTLVKTNEQIIKIIAQYKLESTKTNSEFHNFIFGDILYEKYTTIVRNFQIVSGLQAGRSNVPLKFPIQGINNNPQSREKLRVPEMHNSPIISINKDSSLIQDSSYVTSNYPNKQKEMTIRTIASLIKSESKNTNIGEDKQFQYQYDEQYKEQEREKEIYLDRKNLVNEYLSDKEKFKKLKIDMNNNETQKIIEKDKYHNSYEEGIGYYKNEEFSNRFQNGQMIDLPEDRKTNSSVERIFAQSNNLEPVLDLFSEGNDNEPKLGA</sequence>
<proteinExistence type="predicted"/>
<organism evidence="1 2">
    <name type="scientific">Tritrichomonas musculus</name>
    <dbReference type="NCBI Taxonomy" id="1915356"/>
    <lineage>
        <taxon>Eukaryota</taxon>
        <taxon>Metamonada</taxon>
        <taxon>Parabasalia</taxon>
        <taxon>Tritrichomonadida</taxon>
        <taxon>Tritrichomonadidae</taxon>
        <taxon>Tritrichomonas</taxon>
    </lineage>
</organism>
<dbReference type="EMBL" id="JAPFFF010000002">
    <property type="protein sequence ID" value="KAK8897339.1"/>
    <property type="molecule type" value="Genomic_DNA"/>
</dbReference>
<dbReference type="Proteomes" id="UP001470230">
    <property type="component" value="Unassembled WGS sequence"/>
</dbReference>
<gene>
    <name evidence="1" type="ORF">M9Y10_015281</name>
</gene>
<accession>A0ABR2L1V9</accession>
<protein>
    <submittedName>
        <fullName evidence="1">Uncharacterized protein</fullName>
    </submittedName>
</protein>
<comment type="caution">
    <text evidence="1">The sequence shown here is derived from an EMBL/GenBank/DDBJ whole genome shotgun (WGS) entry which is preliminary data.</text>
</comment>
<keyword evidence="2" id="KW-1185">Reference proteome</keyword>
<reference evidence="1 2" key="1">
    <citation type="submission" date="2024-04" db="EMBL/GenBank/DDBJ databases">
        <title>Tritrichomonas musculus Genome.</title>
        <authorList>
            <person name="Alves-Ferreira E."/>
            <person name="Grigg M."/>
            <person name="Lorenzi H."/>
            <person name="Galac M."/>
        </authorList>
    </citation>
    <scope>NUCLEOTIDE SEQUENCE [LARGE SCALE GENOMIC DNA]</scope>
    <source>
        <strain evidence="1 2">EAF2021</strain>
    </source>
</reference>
<name>A0ABR2L1V9_9EUKA</name>